<accession>A0ABY7FXM7</accession>
<comment type="similarity">
    <text evidence="3">Belongs to the metallophosphoesterase superfamily. Purple acid phosphatase family.</text>
</comment>
<dbReference type="SUPFAM" id="SSF56300">
    <property type="entry name" value="Metallo-dependent phosphatases"/>
    <property type="match status" value="1"/>
</dbReference>
<keyword evidence="4" id="KW-0472">Membrane</keyword>
<feature type="transmembrane region" description="Helical" evidence="4">
    <location>
        <begin position="503"/>
        <end position="519"/>
    </location>
</feature>
<organism evidence="8 9">
    <name type="scientific">Mya arenaria</name>
    <name type="common">Soft-shell clam</name>
    <dbReference type="NCBI Taxonomy" id="6604"/>
    <lineage>
        <taxon>Eukaryota</taxon>
        <taxon>Metazoa</taxon>
        <taxon>Spiralia</taxon>
        <taxon>Lophotrochozoa</taxon>
        <taxon>Mollusca</taxon>
        <taxon>Bivalvia</taxon>
        <taxon>Autobranchia</taxon>
        <taxon>Heteroconchia</taxon>
        <taxon>Euheterodonta</taxon>
        <taxon>Imparidentia</taxon>
        <taxon>Neoheterodontei</taxon>
        <taxon>Myida</taxon>
        <taxon>Myoidea</taxon>
        <taxon>Myidae</taxon>
        <taxon>Mya</taxon>
    </lineage>
</organism>
<evidence type="ECO:0000313" key="9">
    <source>
        <dbReference type="Proteomes" id="UP001164746"/>
    </source>
</evidence>
<reference evidence="8" key="1">
    <citation type="submission" date="2022-11" db="EMBL/GenBank/DDBJ databases">
        <title>Centuries of genome instability and evolution in soft-shell clam transmissible cancer (bioRxiv).</title>
        <authorList>
            <person name="Hart S.F.M."/>
            <person name="Yonemitsu M.A."/>
            <person name="Giersch R.M."/>
            <person name="Beal B.F."/>
            <person name="Arriagada G."/>
            <person name="Davis B.W."/>
            <person name="Ostrander E.A."/>
            <person name="Goff S.P."/>
            <person name="Metzger M.J."/>
        </authorList>
    </citation>
    <scope>NUCLEOTIDE SEQUENCE</scope>
    <source>
        <strain evidence="8">MELC-2E11</strain>
        <tissue evidence="8">Siphon/mantle</tissue>
    </source>
</reference>
<keyword evidence="1 3" id="KW-0732">Signal</keyword>
<feature type="domain" description="Purple acid phosphatase N-terminal" evidence="7">
    <location>
        <begin position="60"/>
        <end position="152"/>
    </location>
</feature>
<dbReference type="InterPro" id="IPR029052">
    <property type="entry name" value="Metallo-depent_PP-like"/>
</dbReference>
<dbReference type="InterPro" id="IPR041792">
    <property type="entry name" value="MPP_PAP"/>
</dbReference>
<dbReference type="InterPro" id="IPR004843">
    <property type="entry name" value="Calcineurin-like_PHP"/>
</dbReference>
<dbReference type="Proteomes" id="UP001164746">
    <property type="component" value="Chromosome 14"/>
</dbReference>
<evidence type="ECO:0000256" key="4">
    <source>
        <dbReference type="SAM" id="Phobius"/>
    </source>
</evidence>
<name>A0ABY7FXM7_MYAAR</name>
<evidence type="ECO:0000259" key="6">
    <source>
        <dbReference type="Pfam" id="PF14008"/>
    </source>
</evidence>
<dbReference type="InterPro" id="IPR015914">
    <property type="entry name" value="PAPs_N"/>
</dbReference>
<keyword evidence="4" id="KW-1133">Transmembrane helix</keyword>
<dbReference type="PANTHER" id="PTHR45867">
    <property type="entry name" value="PURPLE ACID PHOSPHATASE"/>
    <property type="match status" value="1"/>
</dbReference>
<feature type="domain" description="Calcineurin-like phosphoesterase" evidence="5">
    <location>
        <begin position="164"/>
        <end position="359"/>
    </location>
</feature>
<dbReference type="Gene3D" id="3.60.21.10">
    <property type="match status" value="1"/>
</dbReference>
<dbReference type="EMBL" id="CP111025">
    <property type="protein sequence ID" value="WAR25576.1"/>
    <property type="molecule type" value="Genomic_DNA"/>
</dbReference>
<dbReference type="SUPFAM" id="SSF49363">
    <property type="entry name" value="Purple acid phosphatase, N-terminal domain"/>
    <property type="match status" value="1"/>
</dbReference>
<evidence type="ECO:0000256" key="3">
    <source>
        <dbReference type="RuleBase" id="RU361203"/>
    </source>
</evidence>
<sequence>MMMDWLHSVVLLLVLLAVSGLPQEGTYEGIQDGTQGPLVKKQELKANRDNLKVSESSLQPQQIHISLGDSSRDMTVMWATEGYDSSVVEYHTGDRTQLQRAEGQTMKLDDTNDAGLKHLHHVTLRNLGPKTKYFYQVRGQSDDTLSESYSFTVPPVHDGNTHMFMVYGDLGTQTNNIQFLLQEALNEKYEAIFHIGDIAYNLSSKNGEIGDKFLRQIEKVSARIPYMTVPGDHETDHNYVHYRHRFSMPNLPWPMPSNKLWYSIDVGPIHFIMYSTEVFFYDDENTEAMLNWLKEDLDKANSERSARPWIIAMGHKPMYCSVDDINADCSRSNPVVRRELEDLFYAEGVDLIISAHQHLYQRTWPVYKKRATQNNYRHPSAPVHLIIGTLGLHYMVDKANNEGGQWLAFSMDEPGRESFGRLKVYNATHLSWEVRECLNNRVIDTMWINQPYHRPFTQPRVFFPNPLGEMGQEWMDDQTESYGLESFLGLRGKHYGDDYQTKLTVLFCVFIICLLGLIARKKVLSFVRIICLRKEPCNKIKAGLSPGGANV</sequence>
<evidence type="ECO:0000256" key="2">
    <source>
        <dbReference type="ARBA" id="ARBA00023180"/>
    </source>
</evidence>
<dbReference type="Pfam" id="PF16656">
    <property type="entry name" value="Pur_ac_phosph_N"/>
    <property type="match status" value="1"/>
</dbReference>
<dbReference type="PANTHER" id="PTHR45867:SF10">
    <property type="entry name" value="PURPLE ACID PHOSPHATASE"/>
    <property type="match status" value="1"/>
</dbReference>
<keyword evidence="4" id="KW-0812">Transmembrane</keyword>
<evidence type="ECO:0000256" key="1">
    <source>
        <dbReference type="ARBA" id="ARBA00022729"/>
    </source>
</evidence>
<comment type="catalytic activity">
    <reaction evidence="3">
        <text>a phosphate monoester + H2O = an alcohol + phosphate</text>
        <dbReference type="Rhea" id="RHEA:15017"/>
        <dbReference type="ChEBI" id="CHEBI:15377"/>
        <dbReference type="ChEBI" id="CHEBI:30879"/>
        <dbReference type="ChEBI" id="CHEBI:43474"/>
        <dbReference type="ChEBI" id="CHEBI:67140"/>
        <dbReference type="EC" id="3.1.3.2"/>
    </reaction>
</comment>
<dbReference type="Gene3D" id="2.60.40.380">
    <property type="entry name" value="Purple acid phosphatase-like, N-terminal"/>
    <property type="match status" value="1"/>
</dbReference>
<dbReference type="Pfam" id="PF00149">
    <property type="entry name" value="Metallophos"/>
    <property type="match status" value="1"/>
</dbReference>
<dbReference type="InterPro" id="IPR008963">
    <property type="entry name" value="Purple_acid_Pase-like_N"/>
</dbReference>
<protein>
    <recommendedName>
        <fullName evidence="3">Purple acid phosphatase</fullName>
        <ecNumber evidence="3">3.1.3.2</ecNumber>
    </recommendedName>
</protein>
<feature type="domain" description="Purple acid phosphatase C-terminal" evidence="6">
    <location>
        <begin position="381"/>
        <end position="444"/>
    </location>
</feature>
<evidence type="ECO:0000259" key="5">
    <source>
        <dbReference type="Pfam" id="PF00149"/>
    </source>
</evidence>
<proteinExistence type="inferred from homology"/>
<keyword evidence="2" id="KW-0325">Glycoprotein</keyword>
<dbReference type="EC" id="3.1.3.2" evidence="3"/>
<feature type="chain" id="PRO_5044955187" description="Purple acid phosphatase" evidence="3">
    <location>
        <begin position="21"/>
        <end position="551"/>
    </location>
</feature>
<evidence type="ECO:0000259" key="7">
    <source>
        <dbReference type="Pfam" id="PF16656"/>
    </source>
</evidence>
<feature type="signal peptide" evidence="3">
    <location>
        <begin position="1"/>
        <end position="20"/>
    </location>
</feature>
<gene>
    <name evidence="8" type="ORF">MAR_011280</name>
</gene>
<keyword evidence="3" id="KW-0378">Hydrolase</keyword>
<keyword evidence="9" id="KW-1185">Reference proteome</keyword>
<evidence type="ECO:0000313" key="8">
    <source>
        <dbReference type="EMBL" id="WAR25576.1"/>
    </source>
</evidence>
<dbReference type="Pfam" id="PF14008">
    <property type="entry name" value="Metallophos_C"/>
    <property type="match status" value="1"/>
</dbReference>
<dbReference type="CDD" id="cd00839">
    <property type="entry name" value="MPP_PAPs"/>
    <property type="match status" value="1"/>
</dbReference>
<dbReference type="InterPro" id="IPR025733">
    <property type="entry name" value="PAPs_C"/>
</dbReference>